<dbReference type="InterPro" id="IPR047894">
    <property type="entry name" value="AdcR-like"/>
</dbReference>
<sequence>MDLEHQIDQFLGKIMQYAENKHEILLGACESHLKLTSTQEHILMLLSNEVSTNARIAEQLKISPAAVTKALKKLQEQELIMSSRASNDERVVLWSLTEKALPIAKEHAEHHKKTLATYQKLGNKFNDDEQKVITKFMKLLSKELSSEKSETK</sequence>
<dbReference type="OrthoDB" id="2319602at2"/>
<dbReference type="InterPro" id="IPR011991">
    <property type="entry name" value="ArsR-like_HTH"/>
</dbReference>
<dbReference type="RefSeq" id="WP_120772577.1">
    <property type="nucleotide sequence ID" value="NZ_CP032627.1"/>
</dbReference>
<dbReference type="EMBL" id="CP032627">
    <property type="protein sequence ID" value="AYG01203.1"/>
    <property type="molecule type" value="Genomic_DNA"/>
</dbReference>
<dbReference type="GO" id="GO:0003700">
    <property type="term" value="F:DNA-binding transcription factor activity"/>
    <property type="evidence" value="ECO:0007669"/>
    <property type="project" value="InterPro"/>
</dbReference>
<dbReference type="Gene3D" id="6.10.250.2360">
    <property type="match status" value="1"/>
</dbReference>
<name>A0A387BBQ7_9LACT</name>
<dbReference type="Proteomes" id="UP000269374">
    <property type="component" value="Chromosome"/>
</dbReference>
<keyword evidence="6" id="KW-1185">Reference proteome</keyword>
<keyword evidence="1" id="KW-0805">Transcription regulation</keyword>
<dbReference type="GO" id="GO:0008270">
    <property type="term" value="F:zinc ion binding"/>
    <property type="evidence" value="ECO:0007669"/>
    <property type="project" value="InterPro"/>
</dbReference>
<dbReference type="InterPro" id="IPR036390">
    <property type="entry name" value="WH_DNA-bd_sf"/>
</dbReference>
<evidence type="ECO:0000259" key="4">
    <source>
        <dbReference type="PROSITE" id="PS50995"/>
    </source>
</evidence>
<reference evidence="5 6" key="1">
    <citation type="submission" date="2018-09" db="EMBL/GenBank/DDBJ databases">
        <title>Genome sequencing of strain 1JSPR-7.</title>
        <authorList>
            <person name="Heo J."/>
            <person name="Kim S.-J."/>
            <person name="Kwon S.-W."/>
        </authorList>
    </citation>
    <scope>NUCLEOTIDE SEQUENCE [LARGE SCALE GENOMIC DNA]</scope>
    <source>
        <strain evidence="5 6">1JSPR-7</strain>
    </source>
</reference>
<accession>A0A387BBQ7</accession>
<organism evidence="5 6">
    <name type="scientific">Lactococcus allomyrinae</name>
    <dbReference type="NCBI Taxonomy" id="2419773"/>
    <lineage>
        <taxon>Bacteria</taxon>
        <taxon>Bacillati</taxon>
        <taxon>Bacillota</taxon>
        <taxon>Bacilli</taxon>
        <taxon>Lactobacillales</taxon>
        <taxon>Streptococcaceae</taxon>
        <taxon>Lactococcus</taxon>
    </lineage>
</organism>
<dbReference type="KEGG" id="lact:D7I46_08875"/>
<dbReference type="InterPro" id="IPR036388">
    <property type="entry name" value="WH-like_DNA-bd_sf"/>
</dbReference>
<keyword evidence="2" id="KW-0238">DNA-binding</keyword>
<dbReference type="SMART" id="SM00347">
    <property type="entry name" value="HTH_MARR"/>
    <property type="match status" value="1"/>
</dbReference>
<dbReference type="InterPro" id="IPR000835">
    <property type="entry name" value="HTH_MarR-typ"/>
</dbReference>
<gene>
    <name evidence="5" type="ORF">D7I46_08875</name>
</gene>
<dbReference type="Gene3D" id="1.10.10.10">
    <property type="entry name" value="Winged helix-like DNA-binding domain superfamily/Winged helix DNA-binding domain"/>
    <property type="match status" value="1"/>
</dbReference>
<dbReference type="SUPFAM" id="SSF46785">
    <property type="entry name" value="Winged helix' DNA-binding domain"/>
    <property type="match status" value="1"/>
</dbReference>
<dbReference type="AlphaFoldDB" id="A0A387BBQ7"/>
<evidence type="ECO:0000313" key="6">
    <source>
        <dbReference type="Proteomes" id="UP000269374"/>
    </source>
</evidence>
<dbReference type="Gene3D" id="6.10.140.1680">
    <property type="match status" value="1"/>
</dbReference>
<evidence type="ECO:0000313" key="5">
    <source>
        <dbReference type="EMBL" id="AYG01203.1"/>
    </source>
</evidence>
<dbReference type="PANTHER" id="PTHR35790:SF4">
    <property type="entry name" value="HTH-TYPE TRANSCRIPTIONAL REGULATOR PCHR"/>
    <property type="match status" value="1"/>
</dbReference>
<feature type="domain" description="HTH marR-type" evidence="4">
    <location>
        <begin position="1"/>
        <end position="142"/>
    </location>
</feature>
<evidence type="ECO:0000256" key="3">
    <source>
        <dbReference type="ARBA" id="ARBA00023163"/>
    </source>
</evidence>
<evidence type="ECO:0000256" key="2">
    <source>
        <dbReference type="ARBA" id="ARBA00023125"/>
    </source>
</evidence>
<dbReference type="InterPro" id="IPR052067">
    <property type="entry name" value="Metal_resp_HTH_trans_reg"/>
</dbReference>
<dbReference type="PANTHER" id="PTHR35790">
    <property type="entry name" value="HTH-TYPE TRANSCRIPTIONAL REGULATOR PCHR"/>
    <property type="match status" value="1"/>
</dbReference>
<proteinExistence type="predicted"/>
<dbReference type="Pfam" id="PF01047">
    <property type="entry name" value="MarR"/>
    <property type="match status" value="1"/>
</dbReference>
<dbReference type="PROSITE" id="PS50995">
    <property type="entry name" value="HTH_MARR_2"/>
    <property type="match status" value="1"/>
</dbReference>
<evidence type="ECO:0000256" key="1">
    <source>
        <dbReference type="ARBA" id="ARBA00023015"/>
    </source>
</evidence>
<dbReference type="CDD" id="cd00090">
    <property type="entry name" value="HTH_ARSR"/>
    <property type="match status" value="1"/>
</dbReference>
<dbReference type="NCBIfam" id="NF038251">
    <property type="entry name" value="AdcR_fam_Zn_TF"/>
    <property type="match status" value="1"/>
</dbReference>
<dbReference type="GO" id="GO:0003677">
    <property type="term" value="F:DNA binding"/>
    <property type="evidence" value="ECO:0007669"/>
    <property type="project" value="UniProtKB-KW"/>
</dbReference>
<protein>
    <submittedName>
        <fullName evidence="5">MarR family transcriptional regulator</fullName>
    </submittedName>
</protein>
<keyword evidence="3" id="KW-0804">Transcription</keyword>